<proteinExistence type="predicted"/>
<comment type="caution">
    <text evidence="3">The sequence shown here is derived from an EMBL/GenBank/DDBJ whole genome shotgun (WGS) entry which is preliminary data.</text>
</comment>
<feature type="domain" description="DUF4283" evidence="2">
    <location>
        <begin position="132"/>
        <end position="174"/>
    </location>
</feature>
<dbReference type="Pfam" id="PF14111">
    <property type="entry name" value="DUF4283"/>
    <property type="match status" value="1"/>
</dbReference>
<accession>A0A8S9NLC1</accession>
<protein>
    <recommendedName>
        <fullName evidence="2">DUF4283 domain-containing protein</fullName>
    </recommendedName>
</protein>
<sequence length="392" mass="42944">MSSKENPWLFPERASSLIPPQATAGSFFLRHPPDPHSTFNFQFPSFASTVASSSLTKKQISLRKEIAPLVTGSGDNSIPSLSTTTKSTTQTPETTGSGSGNNTISEVTIHDSFKVTGIPQVTVPEEVFLRGAEMHKEFVLGSFLAKMPSYQSIQSVLNFMWGKGHKMEIRTNQKERKIMAHLKGLPLDPRGLEGLNFAAGLIGEPKETDEFTKNLTDLNVAHVKIEANLTTPLPALIDLRRTTGKVYPVEVKYPWVPPSCSFCHQIDPPEPAPTSQTDASMANQQPEVENTPTAEENQQIEFETDLQEIFSPPTIQSPPKSMEKDTIIPTTPSSPPSYSNPSPFPVPFPSSPQDSSLQDLISFNNSPSVASVIVGLAAIPPRRHFPFKHKPF</sequence>
<evidence type="ECO:0000256" key="1">
    <source>
        <dbReference type="SAM" id="MobiDB-lite"/>
    </source>
</evidence>
<feature type="compositionally biased region" description="Polar residues" evidence="1">
    <location>
        <begin position="273"/>
        <end position="301"/>
    </location>
</feature>
<dbReference type="InterPro" id="IPR025558">
    <property type="entry name" value="DUF4283"/>
</dbReference>
<dbReference type="PANTHER" id="PTHR31286">
    <property type="entry name" value="GLYCINE-RICH CELL WALL STRUCTURAL PROTEIN 1.8-LIKE"/>
    <property type="match status" value="1"/>
</dbReference>
<evidence type="ECO:0000259" key="2">
    <source>
        <dbReference type="Pfam" id="PF14111"/>
    </source>
</evidence>
<feature type="region of interest" description="Disordered" evidence="1">
    <location>
        <begin position="73"/>
        <end position="104"/>
    </location>
</feature>
<dbReference type="EMBL" id="QGKX02001521">
    <property type="protein sequence ID" value="KAF3505908.1"/>
    <property type="molecule type" value="Genomic_DNA"/>
</dbReference>
<name>A0A8S9NLC1_BRACR</name>
<feature type="region of interest" description="Disordered" evidence="1">
    <location>
        <begin position="266"/>
        <end position="356"/>
    </location>
</feature>
<evidence type="ECO:0000313" key="3">
    <source>
        <dbReference type="EMBL" id="KAF3505908.1"/>
    </source>
</evidence>
<dbReference type="PANTHER" id="PTHR31286:SF90">
    <property type="entry name" value="DUF4283 DOMAIN-CONTAINING PROTEIN"/>
    <property type="match status" value="1"/>
</dbReference>
<dbReference type="AlphaFoldDB" id="A0A8S9NLC1"/>
<evidence type="ECO:0000313" key="4">
    <source>
        <dbReference type="Proteomes" id="UP000712600"/>
    </source>
</evidence>
<feature type="compositionally biased region" description="Low complexity" evidence="1">
    <location>
        <begin position="80"/>
        <end position="96"/>
    </location>
</feature>
<dbReference type="InterPro" id="IPR040256">
    <property type="entry name" value="At4g02000-like"/>
</dbReference>
<gene>
    <name evidence="3" type="ORF">F2Q69_00005900</name>
</gene>
<organism evidence="3 4">
    <name type="scientific">Brassica cretica</name>
    <name type="common">Mustard</name>
    <dbReference type="NCBI Taxonomy" id="69181"/>
    <lineage>
        <taxon>Eukaryota</taxon>
        <taxon>Viridiplantae</taxon>
        <taxon>Streptophyta</taxon>
        <taxon>Embryophyta</taxon>
        <taxon>Tracheophyta</taxon>
        <taxon>Spermatophyta</taxon>
        <taxon>Magnoliopsida</taxon>
        <taxon>eudicotyledons</taxon>
        <taxon>Gunneridae</taxon>
        <taxon>Pentapetalae</taxon>
        <taxon>rosids</taxon>
        <taxon>malvids</taxon>
        <taxon>Brassicales</taxon>
        <taxon>Brassicaceae</taxon>
        <taxon>Brassiceae</taxon>
        <taxon>Brassica</taxon>
    </lineage>
</organism>
<dbReference type="Proteomes" id="UP000712600">
    <property type="component" value="Unassembled WGS sequence"/>
</dbReference>
<reference evidence="3" key="1">
    <citation type="submission" date="2019-12" db="EMBL/GenBank/DDBJ databases">
        <title>Genome sequencing and annotation of Brassica cretica.</title>
        <authorList>
            <person name="Studholme D.J."/>
            <person name="Sarris P."/>
        </authorList>
    </citation>
    <scope>NUCLEOTIDE SEQUENCE</scope>
    <source>
        <strain evidence="3">PFS-109/04</strain>
        <tissue evidence="3">Leaf</tissue>
    </source>
</reference>